<name>A0A239J4D4_9SPHN</name>
<sequence length="371" mass="38435">MGRSGMQRLTVELGSRSYPILIGDGLLEKIGAHVAPLLRRPRTMIVTDEHVADLYLARVGTSLAQANISFSSLALPAGEGTKSWEGLSRLTEWLIDQGIERRDHVIALGGGVIGDLVGFACSIVKRGCAFVQVPTTLLAQVDSSVGGKTAINVAAGKNLIGAFHQPALVVIDPATLASLPPRELRAGYAEVVKYGLIDDADFFAWCEANGAALLAGDTGARHGAIAHSVAAKARIVAADERETQDVRALLNLGHSFGHALEAETGYSDRLLHGEAVAAGMALAHQFSAAQSLCPAADAARVRDHLASVGLPHSLASAGVGTGGTGLAAHMAHDKKVRGGKLPLILTRGIGQSFVTEEYGLDAVAAFLDGAG</sequence>
<keyword evidence="22" id="KW-1185">Reference proteome</keyword>
<feature type="domain" description="3-dehydroquinate synthase N-terminal" evidence="19">
    <location>
        <begin position="73"/>
        <end position="185"/>
    </location>
</feature>
<dbReference type="PANTHER" id="PTHR43622:SF7">
    <property type="entry name" value="3-DEHYDROQUINATE SYNTHASE, CHLOROPLASTIC"/>
    <property type="match status" value="1"/>
</dbReference>
<evidence type="ECO:0000256" key="4">
    <source>
        <dbReference type="ARBA" id="ARBA00004496"/>
    </source>
</evidence>
<dbReference type="SUPFAM" id="SSF56796">
    <property type="entry name" value="Dehydroquinate synthase-like"/>
    <property type="match status" value="1"/>
</dbReference>
<dbReference type="AlphaFoldDB" id="A0A239J4D4"/>
<feature type="binding site" evidence="18">
    <location>
        <position position="272"/>
    </location>
    <ligand>
        <name>Zn(2+)</name>
        <dbReference type="ChEBI" id="CHEBI:29105"/>
    </ligand>
</feature>
<evidence type="ECO:0000256" key="7">
    <source>
        <dbReference type="ARBA" id="ARBA00013031"/>
    </source>
</evidence>
<proteinExistence type="inferred from homology"/>
<evidence type="ECO:0000256" key="18">
    <source>
        <dbReference type="HAMAP-Rule" id="MF_00110"/>
    </source>
</evidence>
<comment type="subcellular location">
    <subcellularLocation>
        <location evidence="4 18">Cytoplasm</location>
    </subcellularLocation>
</comment>
<evidence type="ECO:0000256" key="15">
    <source>
        <dbReference type="ARBA" id="ARBA00023141"/>
    </source>
</evidence>
<dbReference type="Pfam" id="PF01761">
    <property type="entry name" value="DHQ_synthase"/>
    <property type="match status" value="1"/>
</dbReference>
<dbReference type="CDD" id="cd08195">
    <property type="entry name" value="DHQS"/>
    <property type="match status" value="1"/>
</dbReference>
<keyword evidence="12 18" id="KW-0547">Nucleotide-binding</keyword>
<dbReference type="EC" id="4.2.3.4" evidence="7 18"/>
<dbReference type="Gene3D" id="1.20.1090.10">
    <property type="entry name" value="Dehydroquinate synthase-like - alpha domain"/>
    <property type="match status" value="1"/>
</dbReference>
<feature type="binding site" evidence="18">
    <location>
        <position position="148"/>
    </location>
    <ligand>
        <name>NAD(+)</name>
        <dbReference type="ChEBI" id="CHEBI:57540"/>
    </ligand>
</feature>
<dbReference type="InterPro" id="IPR016037">
    <property type="entry name" value="DHQ_synth_AroB"/>
</dbReference>
<comment type="function">
    <text evidence="3 18">Catalyzes the conversion of 3-deoxy-D-arabino-heptulosonate 7-phosphate (DAHP) to dehydroquinate (DHQ).</text>
</comment>
<dbReference type="InterPro" id="IPR030960">
    <property type="entry name" value="DHQS/DOIS_N"/>
</dbReference>
<dbReference type="InterPro" id="IPR050071">
    <property type="entry name" value="Dehydroquinate_synthase"/>
</dbReference>
<dbReference type="PIRSF" id="PIRSF001455">
    <property type="entry name" value="DHQ_synth"/>
    <property type="match status" value="1"/>
</dbReference>
<comment type="similarity">
    <text evidence="6 18">Belongs to the sugar phosphate cyclases superfamily. Dehydroquinate synthase family.</text>
</comment>
<evidence type="ECO:0000259" key="20">
    <source>
        <dbReference type="Pfam" id="PF24621"/>
    </source>
</evidence>
<dbReference type="GO" id="GO:0005737">
    <property type="term" value="C:cytoplasm"/>
    <property type="evidence" value="ECO:0007669"/>
    <property type="project" value="UniProtKB-SubCell"/>
</dbReference>
<evidence type="ECO:0000259" key="19">
    <source>
        <dbReference type="Pfam" id="PF01761"/>
    </source>
</evidence>
<organism evidence="21 22">
    <name type="scientific">Sphingopyxis indica</name>
    <dbReference type="NCBI Taxonomy" id="436663"/>
    <lineage>
        <taxon>Bacteria</taxon>
        <taxon>Pseudomonadati</taxon>
        <taxon>Pseudomonadota</taxon>
        <taxon>Alphaproteobacteria</taxon>
        <taxon>Sphingomonadales</taxon>
        <taxon>Sphingomonadaceae</taxon>
        <taxon>Sphingopyxis</taxon>
    </lineage>
</organism>
<gene>
    <name evidence="18" type="primary">aroB</name>
    <name evidence="21" type="ORF">SAMN06295955_10975</name>
</gene>
<keyword evidence="17 18" id="KW-0170">Cobalt</keyword>
<evidence type="ECO:0000256" key="14">
    <source>
        <dbReference type="ARBA" id="ARBA00023027"/>
    </source>
</evidence>
<keyword evidence="11 18" id="KW-0479">Metal-binding</keyword>
<evidence type="ECO:0000256" key="11">
    <source>
        <dbReference type="ARBA" id="ARBA00022723"/>
    </source>
</evidence>
<keyword evidence="16 18" id="KW-0456">Lyase</keyword>
<accession>A0A239J4D4</accession>
<dbReference type="InterPro" id="IPR030963">
    <property type="entry name" value="DHQ_synth_fam"/>
</dbReference>
<dbReference type="Proteomes" id="UP000198339">
    <property type="component" value="Unassembled WGS sequence"/>
</dbReference>
<evidence type="ECO:0000256" key="9">
    <source>
        <dbReference type="ARBA" id="ARBA00022490"/>
    </source>
</evidence>
<feature type="binding site" evidence="18">
    <location>
        <position position="254"/>
    </location>
    <ligand>
        <name>Zn(2+)</name>
        <dbReference type="ChEBI" id="CHEBI:29105"/>
    </ligand>
</feature>
<comment type="caution">
    <text evidence="18">Lacks conserved residue(s) required for the propagation of feature annotation.</text>
</comment>
<dbReference type="PANTHER" id="PTHR43622">
    <property type="entry name" value="3-DEHYDROQUINATE SYNTHASE"/>
    <property type="match status" value="1"/>
</dbReference>
<comment type="catalytic activity">
    <reaction evidence="1 18">
        <text>7-phospho-2-dehydro-3-deoxy-D-arabino-heptonate = 3-dehydroquinate + phosphate</text>
        <dbReference type="Rhea" id="RHEA:21968"/>
        <dbReference type="ChEBI" id="CHEBI:32364"/>
        <dbReference type="ChEBI" id="CHEBI:43474"/>
        <dbReference type="ChEBI" id="CHEBI:58394"/>
        <dbReference type="EC" id="4.2.3.4"/>
    </reaction>
</comment>
<feature type="binding site" evidence="18">
    <location>
        <position position="157"/>
    </location>
    <ligand>
        <name>NAD(+)</name>
        <dbReference type="ChEBI" id="CHEBI:57540"/>
    </ligand>
</feature>
<dbReference type="FunFam" id="3.40.50.1970:FF:000001">
    <property type="entry name" value="3-dehydroquinate synthase"/>
    <property type="match status" value="1"/>
</dbReference>
<dbReference type="UniPathway" id="UPA00053">
    <property type="reaction ID" value="UER00085"/>
</dbReference>
<evidence type="ECO:0000256" key="1">
    <source>
        <dbReference type="ARBA" id="ARBA00001393"/>
    </source>
</evidence>
<keyword evidence="14 18" id="KW-0520">NAD</keyword>
<reference evidence="21 22" key="1">
    <citation type="submission" date="2017-06" db="EMBL/GenBank/DDBJ databases">
        <authorList>
            <person name="Kim H.J."/>
            <person name="Triplett B.A."/>
        </authorList>
    </citation>
    <scope>NUCLEOTIDE SEQUENCE [LARGE SCALE GENOMIC DNA]</scope>
    <source>
        <strain evidence="21 22">DS15</strain>
    </source>
</reference>
<dbReference type="Gene3D" id="3.40.50.1970">
    <property type="match status" value="1"/>
</dbReference>
<evidence type="ECO:0000256" key="5">
    <source>
        <dbReference type="ARBA" id="ARBA00004661"/>
    </source>
</evidence>
<dbReference type="EMBL" id="FZPA01000009">
    <property type="protein sequence ID" value="SNT00751.1"/>
    <property type="molecule type" value="Genomic_DNA"/>
</dbReference>
<evidence type="ECO:0000256" key="8">
    <source>
        <dbReference type="ARBA" id="ARBA00017684"/>
    </source>
</evidence>
<keyword evidence="13 18" id="KW-0862">Zinc</keyword>
<protein>
    <recommendedName>
        <fullName evidence="8 18">3-dehydroquinate synthase</fullName>
        <shortName evidence="18">DHQS</shortName>
        <ecNumber evidence="7 18">4.2.3.4</ecNumber>
    </recommendedName>
</protein>
<keyword evidence="15 18" id="KW-0057">Aromatic amino acid biosynthesis</keyword>
<feature type="binding site" evidence="18">
    <location>
        <begin position="111"/>
        <end position="115"/>
    </location>
    <ligand>
        <name>NAD(+)</name>
        <dbReference type="ChEBI" id="CHEBI:57540"/>
    </ligand>
</feature>
<dbReference type="GO" id="GO:0009073">
    <property type="term" value="P:aromatic amino acid family biosynthetic process"/>
    <property type="evidence" value="ECO:0007669"/>
    <property type="project" value="UniProtKB-KW"/>
</dbReference>
<dbReference type="Pfam" id="PF24621">
    <property type="entry name" value="DHQS_C"/>
    <property type="match status" value="1"/>
</dbReference>
<evidence type="ECO:0000256" key="6">
    <source>
        <dbReference type="ARBA" id="ARBA00005412"/>
    </source>
</evidence>
<evidence type="ECO:0000313" key="22">
    <source>
        <dbReference type="Proteomes" id="UP000198339"/>
    </source>
</evidence>
<evidence type="ECO:0000313" key="21">
    <source>
        <dbReference type="EMBL" id="SNT00751.1"/>
    </source>
</evidence>
<evidence type="ECO:0000256" key="2">
    <source>
        <dbReference type="ARBA" id="ARBA00001911"/>
    </source>
</evidence>
<feature type="binding site" evidence="18">
    <location>
        <position position="190"/>
    </location>
    <ligand>
        <name>Zn(2+)</name>
        <dbReference type="ChEBI" id="CHEBI:29105"/>
    </ligand>
</feature>
<dbReference type="GO" id="GO:0000166">
    <property type="term" value="F:nucleotide binding"/>
    <property type="evidence" value="ECO:0007669"/>
    <property type="project" value="UniProtKB-KW"/>
</dbReference>
<evidence type="ECO:0000256" key="16">
    <source>
        <dbReference type="ARBA" id="ARBA00023239"/>
    </source>
</evidence>
<evidence type="ECO:0000256" key="10">
    <source>
        <dbReference type="ARBA" id="ARBA00022605"/>
    </source>
</evidence>
<evidence type="ECO:0000256" key="13">
    <source>
        <dbReference type="ARBA" id="ARBA00022833"/>
    </source>
</evidence>
<evidence type="ECO:0000256" key="3">
    <source>
        <dbReference type="ARBA" id="ARBA00003485"/>
    </source>
</evidence>
<comment type="cofactor">
    <cofactor evidence="2 18">
        <name>NAD(+)</name>
        <dbReference type="ChEBI" id="CHEBI:57540"/>
    </cofactor>
</comment>
<dbReference type="NCBIfam" id="TIGR01357">
    <property type="entry name" value="aroB"/>
    <property type="match status" value="1"/>
</dbReference>
<keyword evidence="9 18" id="KW-0963">Cytoplasm</keyword>
<dbReference type="GO" id="GO:0009423">
    <property type="term" value="P:chorismate biosynthetic process"/>
    <property type="evidence" value="ECO:0007669"/>
    <property type="project" value="UniProtKB-UniRule"/>
</dbReference>
<evidence type="ECO:0000256" key="17">
    <source>
        <dbReference type="ARBA" id="ARBA00023285"/>
    </source>
</evidence>
<dbReference type="HAMAP" id="MF_00110">
    <property type="entry name" value="DHQ_synthase"/>
    <property type="match status" value="1"/>
</dbReference>
<keyword evidence="10 18" id="KW-0028">Amino-acid biosynthesis</keyword>
<evidence type="ECO:0000256" key="12">
    <source>
        <dbReference type="ARBA" id="ARBA00022741"/>
    </source>
</evidence>
<dbReference type="InterPro" id="IPR056179">
    <property type="entry name" value="DHQS_C"/>
</dbReference>
<comment type="pathway">
    <text evidence="5 18">Metabolic intermediate biosynthesis; chorismate biosynthesis; chorismate from D-erythrose 4-phosphate and phosphoenolpyruvate: step 2/7.</text>
</comment>
<dbReference type="GO" id="GO:0003856">
    <property type="term" value="F:3-dehydroquinate synthase activity"/>
    <property type="evidence" value="ECO:0007669"/>
    <property type="project" value="UniProtKB-UniRule"/>
</dbReference>
<feature type="binding site" evidence="18">
    <location>
        <begin position="135"/>
        <end position="136"/>
    </location>
    <ligand>
        <name>NAD(+)</name>
        <dbReference type="ChEBI" id="CHEBI:57540"/>
    </ligand>
</feature>
<comment type="cofactor">
    <cofactor evidence="18">
        <name>Co(2+)</name>
        <dbReference type="ChEBI" id="CHEBI:48828"/>
    </cofactor>
    <cofactor evidence="18">
        <name>Zn(2+)</name>
        <dbReference type="ChEBI" id="CHEBI:29105"/>
    </cofactor>
    <text evidence="18">Binds 1 divalent metal cation per subunit. Can use either Co(2+) or Zn(2+).</text>
</comment>
<dbReference type="GO" id="GO:0046872">
    <property type="term" value="F:metal ion binding"/>
    <property type="evidence" value="ECO:0007669"/>
    <property type="project" value="UniProtKB-KW"/>
</dbReference>
<feature type="domain" description="3-dehydroquinate synthase C-terminal" evidence="20">
    <location>
        <begin position="187"/>
        <end position="336"/>
    </location>
</feature>
<dbReference type="GO" id="GO:0008652">
    <property type="term" value="P:amino acid biosynthetic process"/>
    <property type="evidence" value="ECO:0007669"/>
    <property type="project" value="UniProtKB-KW"/>
</dbReference>